<dbReference type="EMBL" id="CP159925">
    <property type="protein sequence ID" value="XCO76427.1"/>
    <property type="molecule type" value="Genomic_DNA"/>
</dbReference>
<dbReference type="GO" id="GO:0003910">
    <property type="term" value="F:DNA ligase (ATP) activity"/>
    <property type="evidence" value="ECO:0007669"/>
    <property type="project" value="UniProtKB-EC"/>
</dbReference>
<protein>
    <recommendedName>
        <fullName evidence="1">DNA ligase (ATP)</fullName>
        <ecNumber evidence="1">6.5.1.1</ecNumber>
    </recommendedName>
</protein>
<dbReference type="GO" id="GO:0006281">
    <property type="term" value="P:DNA repair"/>
    <property type="evidence" value="ECO:0007669"/>
    <property type="project" value="InterPro"/>
</dbReference>
<evidence type="ECO:0000259" key="5">
    <source>
        <dbReference type="Pfam" id="PF01068"/>
    </source>
</evidence>
<evidence type="ECO:0000259" key="6">
    <source>
        <dbReference type="Pfam" id="PF04679"/>
    </source>
</evidence>
<dbReference type="InterPro" id="IPR012309">
    <property type="entry name" value="DNA_ligase_ATP-dep_C"/>
</dbReference>
<dbReference type="Gene3D" id="3.30.470.30">
    <property type="entry name" value="DNA ligase/mRNA capping enzyme"/>
    <property type="match status" value="1"/>
</dbReference>
<feature type="domain" description="DNA ligase ATP-dependent C-terminal" evidence="6">
    <location>
        <begin position="294"/>
        <end position="382"/>
    </location>
</feature>
<dbReference type="InterPro" id="IPR012310">
    <property type="entry name" value="DNA_ligase_ATP-dep_cent"/>
</dbReference>
<gene>
    <name evidence="7" type="ORF">ABU614_06470</name>
</gene>
<dbReference type="RefSeq" id="WP_363799785.1">
    <property type="nucleotide sequence ID" value="NZ_CP159925.1"/>
</dbReference>
<keyword evidence="2" id="KW-0436">Ligase</keyword>
<feature type="region of interest" description="Disordered" evidence="4">
    <location>
        <begin position="1"/>
        <end position="60"/>
    </location>
</feature>
<dbReference type="SUPFAM" id="SSF50249">
    <property type="entry name" value="Nucleic acid-binding proteins"/>
    <property type="match status" value="1"/>
</dbReference>
<dbReference type="Gene3D" id="2.40.50.140">
    <property type="entry name" value="Nucleic acid-binding proteins"/>
    <property type="match status" value="1"/>
</dbReference>
<dbReference type="Pfam" id="PF01068">
    <property type="entry name" value="DNA_ligase_A_M"/>
    <property type="match status" value="1"/>
</dbReference>
<dbReference type="GO" id="GO:0005524">
    <property type="term" value="F:ATP binding"/>
    <property type="evidence" value="ECO:0007669"/>
    <property type="project" value="InterPro"/>
</dbReference>
<evidence type="ECO:0000256" key="4">
    <source>
        <dbReference type="SAM" id="MobiDB-lite"/>
    </source>
</evidence>
<comment type="catalytic activity">
    <reaction evidence="3">
        <text>ATP + (deoxyribonucleotide)n-3'-hydroxyl + 5'-phospho-(deoxyribonucleotide)m = (deoxyribonucleotide)n+m + AMP + diphosphate.</text>
        <dbReference type="EC" id="6.5.1.1"/>
    </reaction>
</comment>
<sequence>MRRALDRLEPDDPRQTAGDGDGRPADFETRSPPPRARAAAQSRLRTQAVPRRVAGARPAPLARSRGEVEWSEIAATLLGARRAGLIWPPAPAQQAVLGRAMPTGPRWLHEILWKGQRLSALIVDGEARLWAENGEERSDAYPGIVLALQQLGLQQAHLDGVLIADPGLRERYRTAAPTAGLERRPAATLILFDLLHVDGVDIEQSPLVDRKTVLELMLRQAPRGLEYGTHILGSGKAALALALSQHLEGVICKRAFGRHVQGPSPDWRRIGLLQFGQFAIVGYTPADPAARRPATLLLGRPKGQTGWRYVGRVAVEAGSEFERELLPRLVAAARRRVTFGPDVDPIEDAVWCNPRLVVEVRSHGFNSKGLLRQPGLQAWRRERKVAELRLPASTRRRSSRRD</sequence>
<reference evidence="7" key="1">
    <citation type="submission" date="2024-06" db="EMBL/GenBank/DDBJ databases">
        <authorList>
            <person name="Li S."/>
        </authorList>
    </citation>
    <scope>NUCLEOTIDE SEQUENCE</scope>
    <source>
        <strain evidence="7">SR10</strain>
    </source>
</reference>
<proteinExistence type="predicted"/>
<dbReference type="AlphaFoldDB" id="A0AAU8MXW2"/>
<dbReference type="SUPFAM" id="SSF56091">
    <property type="entry name" value="DNA ligase/mRNA capping enzyme, catalytic domain"/>
    <property type="match status" value="1"/>
</dbReference>
<dbReference type="EC" id="6.5.1.1" evidence="1"/>
<feature type="domain" description="ATP-dependent DNA ligase family profile" evidence="5">
    <location>
        <begin position="106"/>
        <end position="261"/>
    </location>
</feature>
<evidence type="ECO:0000256" key="3">
    <source>
        <dbReference type="ARBA" id="ARBA00034003"/>
    </source>
</evidence>
<organism evidence="7">
    <name type="scientific">Lysobacter firmicutimachus</name>
    <dbReference type="NCBI Taxonomy" id="1792846"/>
    <lineage>
        <taxon>Bacteria</taxon>
        <taxon>Pseudomonadati</taxon>
        <taxon>Pseudomonadota</taxon>
        <taxon>Gammaproteobacteria</taxon>
        <taxon>Lysobacterales</taxon>
        <taxon>Lysobacteraceae</taxon>
        <taxon>Lysobacter</taxon>
    </lineage>
</organism>
<evidence type="ECO:0000256" key="2">
    <source>
        <dbReference type="ARBA" id="ARBA00022598"/>
    </source>
</evidence>
<evidence type="ECO:0000256" key="1">
    <source>
        <dbReference type="ARBA" id="ARBA00012727"/>
    </source>
</evidence>
<dbReference type="Gene3D" id="3.30.1490.70">
    <property type="match status" value="1"/>
</dbReference>
<dbReference type="InterPro" id="IPR012340">
    <property type="entry name" value="NA-bd_OB-fold"/>
</dbReference>
<dbReference type="Pfam" id="PF04679">
    <property type="entry name" value="DNA_ligase_A_C"/>
    <property type="match status" value="1"/>
</dbReference>
<feature type="compositionally biased region" description="Low complexity" evidence="4">
    <location>
        <begin position="36"/>
        <end position="60"/>
    </location>
</feature>
<feature type="compositionally biased region" description="Basic and acidic residues" evidence="4">
    <location>
        <begin position="1"/>
        <end position="29"/>
    </location>
</feature>
<name>A0AAU8MXW2_9GAMM</name>
<evidence type="ECO:0000313" key="7">
    <source>
        <dbReference type="EMBL" id="XCO76427.1"/>
    </source>
</evidence>
<accession>A0AAU8MXW2</accession>
<dbReference type="GO" id="GO:0006310">
    <property type="term" value="P:DNA recombination"/>
    <property type="evidence" value="ECO:0007669"/>
    <property type="project" value="InterPro"/>
</dbReference>